<sequence>MVHQSLWHIITCTILLALSIAAQPAPDEALQVHTIWTAYAELGICATQAIQLQLGDLSQIQQQQASAHDFLDLVGGHQFLFSPEEYNTIYTSIQSMLTALNEAAQHSEDIVEHDPIAPVHISRTRRHRQPQKEINRELLETSLQLHSPTHIAPIFDCSAWTIWRRALEHGLVEPCPPVYIAYEHPETHEFLRLYQSSTQPMSTLSDEELDVIVHHILEVSPAFGQRMITGHLHHLGHRVPLERVWASYEWRFEVQGLAKRPGSWTKLNRGHTADTVLSLFLQAIEEHHTPSQVCTLFLILQQYGNRSIHNAQIERFWCDVTQGFGVKWYNFFSDLELDAGLCSNDGCHIWLLHQFFLPSINEDALEQAKAWNYHTMHFDGSEWDRSPCDMFFFGVLQESLRGPEDVANVAGTFVQS</sequence>
<dbReference type="InterPro" id="IPR058913">
    <property type="entry name" value="Integrase_dom_put"/>
</dbReference>
<feature type="signal peptide" evidence="1">
    <location>
        <begin position="1"/>
        <end position="22"/>
    </location>
</feature>
<evidence type="ECO:0000256" key="1">
    <source>
        <dbReference type="SAM" id="SignalP"/>
    </source>
</evidence>
<protein>
    <recommendedName>
        <fullName evidence="2">Integrase core domain-containing protein</fullName>
    </recommendedName>
</protein>
<proteinExistence type="predicted"/>
<dbReference type="EMBL" id="KN834768">
    <property type="protein sequence ID" value="KIK62174.1"/>
    <property type="molecule type" value="Genomic_DNA"/>
</dbReference>
<feature type="domain" description="Integrase core" evidence="2">
    <location>
        <begin position="306"/>
        <end position="399"/>
    </location>
</feature>
<reference evidence="3 4" key="1">
    <citation type="submission" date="2014-04" db="EMBL/GenBank/DDBJ databases">
        <title>Evolutionary Origins and Diversification of the Mycorrhizal Mutualists.</title>
        <authorList>
            <consortium name="DOE Joint Genome Institute"/>
            <consortium name="Mycorrhizal Genomics Consortium"/>
            <person name="Kohler A."/>
            <person name="Kuo A."/>
            <person name="Nagy L.G."/>
            <person name="Floudas D."/>
            <person name="Copeland A."/>
            <person name="Barry K.W."/>
            <person name="Cichocki N."/>
            <person name="Veneault-Fourrey C."/>
            <person name="LaButti K."/>
            <person name="Lindquist E.A."/>
            <person name="Lipzen A."/>
            <person name="Lundell T."/>
            <person name="Morin E."/>
            <person name="Murat C."/>
            <person name="Riley R."/>
            <person name="Ohm R."/>
            <person name="Sun H."/>
            <person name="Tunlid A."/>
            <person name="Henrissat B."/>
            <person name="Grigoriev I.V."/>
            <person name="Hibbett D.S."/>
            <person name="Martin F."/>
        </authorList>
    </citation>
    <scope>NUCLEOTIDE SEQUENCE [LARGE SCALE GENOMIC DNA]</scope>
    <source>
        <strain evidence="3 4">FD-317 M1</strain>
    </source>
</reference>
<dbReference type="AlphaFoldDB" id="A0A0D0CHP9"/>
<dbReference type="Proteomes" id="UP000053593">
    <property type="component" value="Unassembled WGS sequence"/>
</dbReference>
<evidence type="ECO:0000313" key="3">
    <source>
        <dbReference type="EMBL" id="KIK62174.1"/>
    </source>
</evidence>
<keyword evidence="4" id="KW-1185">Reference proteome</keyword>
<dbReference type="PANTHER" id="PTHR46791:SF5">
    <property type="entry name" value="CLR5 DOMAIN-CONTAINING PROTEIN-RELATED"/>
    <property type="match status" value="1"/>
</dbReference>
<evidence type="ECO:0000313" key="4">
    <source>
        <dbReference type="Proteomes" id="UP000053593"/>
    </source>
</evidence>
<name>A0A0D0CHP9_9AGAR</name>
<dbReference type="Pfam" id="PF24764">
    <property type="entry name" value="rva_4"/>
    <property type="match status" value="1"/>
</dbReference>
<keyword evidence="1" id="KW-0732">Signal</keyword>
<dbReference type="PANTHER" id="PTHR46791">
    <property type="entry name" value="EXPRESSED PROTEIN"/>
    <property type="match status" value="1"/>
</dbReference>
<dbReference type="HOGENOM" id="CLU_660661_0_0_1"/>
<evidence type="ECO:0000259" key="2">
    <source>
        <dbReference type="Pfam" id="PF24764"/>
    </source>
</evidence>
<feature type="chain" id="PRO_5002208397" description="Integrase core domain-containing protein" evidence="1">
    <location>
        <begin position="23"/>
        <end position="416"/>
    </location>
</feature>
<accession>A0A0D0CHP9</accession>
<dbReference type="OrthoDB" id="2686689at2759"/>
<organism evidence="3 4">
    <name type="scientific">Collybiopsis luxurians FD-317 M1</name>
    <dbReference type="NCBI Taxonomy" id="944289"/>
    <lineage>
        <taxon>Eukaryota</taxon>
        <taxon>Fungi</taxon>
        <taxon>Dikarya</taxon>
        <taxon>Basidiomycota</taxon>
        <taxon>Agaricomycotina</taxon>
        <taxon>Agaricomycetes</taxon>
        <taxon>Agaricomycetidae</taxon>
        <taxon>Agaricales</taxon>
        <taxon>Marasmiineae</taxon>
        <taxon>Omphalotaceae</taxon>
        <taxon>Collybiopsis</taxon>
        <taxon>Collybiopsis luxurians</taxon>
    </lineage>
</organism>
<gene>
    <name evidence="3" type="ORF">GYMLUDRAFT_165046</name>
</gene>